<keyword evidence="1" id="KW-0175">Coiled coil</keyword>
<evidence type="ECO:0000313" key="3">
    <source>
        <dbReference type="Proteomes" id="UP001597389"/>
    </source>
</evidence>
<proteinExistence type="predicted"/>
<reference evidence="3" key="1">
    <citation type="journal article" date="2019" name="Int. J. Syst. Evol. Microbiol.">
        <title>The Global Catalogue of Microorganisms (GCM) 10K type strain sequencing project: providing services to taxonomists for standard genome sequencing and annotation.</title>
        <authorList>
            <consortium name="The Broad Institute Genomics Platform"/>
            <consortium name="The Broad Institute Genome Sequencing Center for Infectious Disease"/>
            <person name="Wu L."/>
            <person name="Ma J."/>
        </authorList>
    </citation>
    <scope>NUCLEOTIDE SEQUENCE [LARGE SCALE GENOMIC DNA]</scope>
    <source>
        <strain evidence="3">CCUG 57942</strain>
    </source>
</reference>
<accession>A0ABW4ZDU6</accession>
<dbReference type="RefSeq" id="WP_377178638.1">
    <property type="nucleotide sequence ID" value="NZ_JBHUJB010000073.1"/>
</dbReference>
<evidence type="ECO:0000256" key="1">
    <source>
        <dbReference type="SAM" id="Coils"/>
    </source>
</evidence>
<protein>
    <submittedName>
        <fullName evidence="2">Uncharacterized protein</fullName>
    </submittedName>
</protein>
<feature type="coiled-coil region" evidence="1">
    <location>
        <begin position="1"/>
        <end position="28"/>
    </location>
</feature>
<sequence length="75" mass="8624">MRLETDDLKKAKNRINNLNEILETRDRDEALAKALGKPIKKRGTKTTIEEFISLYEEFNFPNKNADPVQSSTAEN</sequence>
<comment type="caution">
    <text evidence="2">The sequence shown here is derived from an EMBL/GenBank/DDBJ whole genome shotgun (WGS) entry which is preliminary data.</text>
</comment>
<gene>
    <name evidence="2" type="ORF">ACFSW8_14895</name>
</gene>
<keyword evidence="3" id="KW-1185">Reference proteome</keyword>
<dbReference type="EMBL" id="JBHUJB010000073">
    <property type="protein sequence ID" value="MFD2160188.1"/>
    <property type="molecule type" value="Genomic_DNA"/>
</dbReference>
<dbReference type="Proteomes" id="UP001597389">
    <property type="component" value="Unassembled WGS sequence"/>
</dbReference>
<organism evidence="2 3">
    <name type="scientific">Rubritalea tangerina</name>
    <dbReference type="NCBI Taxonomy" id="430798"/>
    <lineage>
        <taxon>Bacteria</taxon>
        <taxon>Pseudomonadati</taxon>
        <taxon>Verrucomicrobiota</taxon>
        <taxon>Verrucomicrobiia</taxon>
        <taxon>Verrucomicrobiales</taxon>
        <taxon>Rubritaleaceae</taxon>
        <taxon>Rubritalea</taxon>
    </lineage>
</organism>
<evidence type="ECO:0000313" key="2">
    <source>
        <dbReference type="EMBL" id="MFD2160188.1"/>
    </source>
</evidence>
<name>A0ABW4ZDU6_9BACT</name>